<evidence type="ECO:0000313" key="15">
    <source>
        <dbReference type="EMBL" id="KJE20854.1"/>
    </source>
</evidence>
<gene>
    <name evidence="15" type="ORF">FF36_04818</name>
</gene>
<dbReference type="GO" id="GO:0005524">
    <property type="term" value="F:ATP binding"/>
    <property type="evidence" value="ECO:0007669"/>
    <property type="project" value="UniProtKB-KW"/>
</dbReference>
<dbReference type="RefSeq" id="WP_052681362.1">
    <property type="nucleotide sequence ID" value="NZ_JYFN01000049.1"/>
</dbReference>
<evidence type="ECO:0000256" key="10">
    <source>
        <dbReference type="ARBA" id="ARBA00022777"/>
    </source>
</evidence>
<dbReference type="InterPro" id="IPR004566">
    <property type="entry name" value="PanK"/>
</dbReference>
<evidence type="ECO:0000256" key="4">
    <source>
        <dbReference type="ARBA" id="ARBA00006087"/>
    </source>
</evidence>
<evidence type="ECO:0000256" key="1">
    <source>
        <dbReference type="ARBA" id="ARBA00001206"/>
    </source>
</evidence>
<evidence type="ECO:0000313" key="16">
    <source>
        <dbReference type="Proteomes" id="UP000032545"/>
    </source>
</evidence>
<evidence type="ECO:0000256" key="9">
    <source>
        <dbReference type="ARBA" id="ARBA00022741"/>
    </source>
</evidence>
<dbReference type="AlphaFoldDB" id="A0A0D8BA90"/>
<keyword evidence="8 15" id="KW-0808">Transferase</keyword>
<dbReference type="PANTHER" id="PTHR10285">
    <property type="entry name" value="URIDINE KINASE"/>
    <property type="match status" value="1"/>
</dbReference>
<evidence type="ECO:0000259" key="14">
    <source>
        <dbReference type="Pfam" id="PF00485"/>
    </source>
</evidence>
<dbReference type="InterPro" id="IPR006083">
    <property type="entry name" value="PRK/URK"/>
</dbReference>
<sequence length="267" mass="29360">MPFLIGIAGPVAVGKSTIARVLGELLSRRPAAPSTGSVTTDGFLYPNRILERRGILDRKGFPESYDQEAMLRFLTAARAGRQVRVPVYSHEHYDVVPGRSVTVGREDILIVEGLNVLQSCRRPDDRGPAVDLNDLFDLTLYVDAEFDDLRRWYVARLRTLLRTARGNPPAHLRRYACLSAAEIAEEATRRYREINEVNLVENIQPTRERADVIVRKGSDHAVREVLVRGSGDATTSAAASALPAVVTARTARAAAGTQVSSCRASVR</sequence>
<evidence type="ECO:0000256" key="5">
    <source>
        <dbReference type="ARBA" id="ARBA00012102"/>
    </source>
</evidence>
<evidence type="ECO:0000256" key="13">
    <source>
        <dbReference type="RuleBase" id="RU003530"/>
    </source>
</evidence>
<dbReference type="GO" id="GO:0004594">
    <property type="term" value="F:pantothenate kinase activity"/>
    <property type="evidence" value="ECO:0007669"/>
    <property type="project" value="UniProtKB-EC"/>
</dbReference>
<dbReference type="Gene3D" id="3.40.50.300">
    <property type="entry name" value="P-loop containing nucleotide triphosphate hydrolases"/>
    <property type="match status" value="1"/>
</dbReference>
<organism evidence="15 16">
    <name type="scientific">Frankia torreyi</name>
    <dbReference type="NCBI Taxonomy" id="1856"/>
    <lineage>
        <taxon>Bacteria</taxon>
        <taxon>Bacillati</taxon>
        <taxon>Actinomycetota</taxon>
        <taxon>Actinomycetes</taxon>
        <taxon>Frankiales</taxon>
        <taxon>Frankiaceae</taxon>
        <taxon>Frankia</taxon>
    </lineage>
</organism>
<comment type="catalytic activity">
    <reaction evidence="1 13">
        <text>(R)-pantothenate + ATP = (R)-4'-phosphopantothenate + ADP + H(+)</text>
        <dbReference type="Rhea" id="RHEA:16373"/>
        <dbReference type="ChEBI" id="CHEBI:10986"/>
        <dbReference type="ChEBI" id="CHEBI:15378"/>
        <dbReference type="ChEBI" id="CHEBI:29032"/>
        <dbReference type="ChEBI" id="CHEBI:30616"/>
        <dbReference type="ChEBI" id="CHEBI:456216"/>
        <dbReference type="EC" id="2.7.1.33"/>
    </reaction>
</comment>
<evidence type="ECO:0000256" key="7">
    <source>
        <dbReference type="ARBA" id="ARBA00022490"/>
    </source>
</evidence>
<dbReference type="InterPro" id="IPR027417">
    <property type="entry name" value="P-loop_NTPase"/>
</dbReference>
<dbReference type="GO" id="GO:0015937">
    <property type="term" value="P:coenzyme A biosynthetic process"/>
    <property type="evidence" value="ECO:0007669"/>
    <property type="project" value="UniProtKB-UniPathway"/>
</dbReference>
<comment type="subcellular location">
    <subcellularLocation>
        <location evidence="2 13">Cytoplasm</location>
    </subcellularLocation>
</comment>
<reference evidence="16" key="1">
    <citation type="submission" date="2015-02" db="EMBL/GenBank/DDBJ databases">
        <title>Draft Genome of Frankia sp. CpI1-S.</title>
        <authorList>
            <person name="Oshone R.T."/>
            <person name="Ngom M."/>
            <person name="Ghodhbane-Gtari F."/>
            <person name="Gtari M."/>
            <person name="Morris K."/>
            <person name="Thomas K."/>
            <person name="Sen A."/>
            <person name="Tisa L.S."/>
        </authorList>
    </citation>
    <scope>NUCLEOTIDE SEQUENCE [LARGE SCALE GENOMIC DNA]</scope>
    <source>
        <strain evidence="16">CpI1-S</strain>
    </source>
</reference>
<evidence type="ECO:0000256" key="11">
    <source>
        <dbReference type="ARBA" id="ARBA00022840"/>
    </source>
</evidence>
<keyword evidence="11" id="KW-0067">ATP-binding</keyword>
<keyword evidence="9" id="KW-0547">Nucleotide-binding</keyword>
<dbReference type="CDD" id="cd02025">
    <property type="entry name" value="PanK"/>
    <property type="match status" value="1"/>
</dbReference>
<comment type="caution">
    <text evidence="15">The sequence shown here is derived from an EMBL/GenBank/DDBJ whole genome shotgun (WGS) entry which is preliminary data.</text>
</comment>
<feature type="domain" description="Phosphoribulokinase/uridine kinase" evidence="14">
    <location>
        <begin position="4"/>
        <end position="147"/>
    </location>
</feature>
<dbReference type="PIRSF" id="PIRSF000545">
    <property type="entry name" value="Pantothenate_kin"/>
    <property type="match status" value="1"/>
</dbReference>
<keyword evidence="16" id="KW-1185">Reference proteome</keyword>
<comment type="similarity">
    <text evidence="4 13">Belongs to the prokaryotic pantothenate kinase family.</text>
</comment>
<dbReference type="PATRIC" id="fig|1502723.3.peg.4793"/>
<evidence type="ECO:0000256" key="8">
    <source>
        <dbReference type="ARBA" id="ARBA00022679"/>
    </source>
</evidence>
<dbReference type="Proteomes" id="UP000032545">
    <property type="component" value="Unassembled WGS sequence"/>
</dbReference>
<dbReference type="SUPFAM" id="SSF52540">
    <property type="entry name" value="P-loop containing nucleoside triphosphate hydrolases"/>
    <property type="match status" value="1"/>
</dbReference>
<protein>
    <recommendedName>
        <fullName evidence="6 13">Pantothenate kinase</fullName>
        <ecNumber evidence="5 13">2.7.1.33</ecNumber>
    </recommendedName>
</protein>
<dbReference type="EC" id="2.7.1.33" evidence="5 13"/>
<reference evidence="15 16" key="2">
    <citation type="journal article" date="2016" name="Genome Announc.">
        <title>Permanent Draft Genome Sequences for Two Variants of Frankia sp. Strain CpI1, the First Frankia Strain Isolated from Root Nodules of Comptonia peregrina.</title>
        <authorList>
            <person name="Oshone R."/>
            <person name="Hurst S.G.IV."/>
            <person name="Abebe-Akele F."/>
            <person name="Simpson S."/>
            <person name="Morris K."/>
            <person name="Thomas W.K."/>
            <person name="Tisa L.S."/>
        </authorList>
    </citation>
    <scope>NUCLEOTIDE SEQUENCE [LARGE SCALE GENOMIC DNA]</scope>
    <source>
        <strain evidence="16">CpI1-S</strain>
    </source>
</reference>
<keyword evidence="12 13" id="KW-0173">Coenzyme A biosynthesis</keyword>
<evidence type="ECO:0000256" key="6">
    <source>
        <dbReference type="ARBA" id="ARBA00015080"/>
    </source>
</evidence>
<evidence type="ECO:0000256" key="12">
    <source>
        <dbReference type="ARBA" id="ARBA00022993"/>
    </source>
</evidence>
<proteinExistence type="inferred from homology"/>
<evidence type="ECO:0000256" key="2">
    <source>
        <dbReference type="ARBA" id="ARBA00004496"/>
    </source>
</evidence>
<dbReference type="NCBIfam" id="TIGR00554">
    <property type="entry name" value="panK_bact"/>
    <property type="match status" value="1"/>
</dbReference>
<keyword evidence="10 15" id="KW-0418">Kinase</keyword>
<dbReference type="OrthoDB" id="1550976at2"/>
<dbReference type="EMBL" id="JYFN01000049">
    <property type="protein sequence ID" value="KJE20854.1"/>
    <property type="molecule type" value="Genomic_DNA"/>
</dbReference>
<evidence type="ECO:0000256" key="3">
    <source>
        <dbReference type="ARBA" id="ARBA00005225"/>
    </source>
</evidence>
<name>A0A0D8BA90_9ACTN</name>
<keyword evidence="7 13" id="KW-0963">Cytoplasm</keyword>
<dbReference type="Pfam" id="PF00485">
    <property type="entry name" value="PRK"/>
    <property type="match status" value="1"/>
</dbReference>
<accession>A0A0D8BA90</accession>
<dbReference type="GO" id="GO:0005737">
    <property type="term" value="C:cytoplasm"/>
    <property type="evidence" value="ECO:0007669"/>
    <property type="project" value="UniProtKB-SubCell"/>
</dbReference>
<dbReference type="UniPathway" id="UPA00241">
    <property type="reaction ID" value="UER00352"/>
</dbReference>
<comment type="pathway">
    <text evidence="3 13">Cofactor biosynthesis; coenzyme A biosynthesis; CoA from (R)-pantothenate: step 1/5.</text>
</comment>